<evidence type="ECO:0000256" key="1">
    <source>
        <dbReference type="SAM" id="MobiDB-lite"/>
    </source>
</evidence>
<evidence type="ECO:0000313" key="4">
    <source>
        <dbReference type="Proteomes" id="UP001337655"/>
    </source>
</evidence>
<gene>
    <name evidence="3" type="ORF">LTR77_006567</name>
</gene>
<evidence type="ECO:0000313" key="3">
    <source>
        <dbReference type="EMBL" id="KAK5168000.1"/>
    </source>
</evidence>
<feature type="compositionally biased region" description="Polar residues" evidence="1">
    <location>
        <begin position="122"/>
        <end position="141"/>
    </location>
</feature>
<keyword evidence="4" id="KW-1185">Reference proteome</keyword>
<comment type="caution">
    <text evidence="3">The sequence shown here is derived from an EMBL/GenBank/DDBJ whole genome shotgun (WGS) entry which is preliminary data.</text>
</comment>
<dbReference type="InterPro" id="IPR057227">
    <property type="entry name" value="DUF7905"/>
</dbReference>
<dbReference type="RefSeq" id="XP_064657610.1">
    <property type="nucleotide sequence ID" value="XM_064803809.1"/>
</dbReference>
<evidence type="ECO:0000259" key="2">
    <source>
        <dbReference type="Pfam" id="PF25482"/>
    </source>
</evidence>
<dbReference type="AlphaFoldDB" id="A0AAV9P8M7"/>
<accession>A0AAV9P8M7</accession>
<dbReference type="Proteomes" id="UP001337655">
    <property type="component" value="Unassembled WGS sequence"/>
</dbReference>
<feature type="region of interest" description="Disordered" evidence="1">
    <location>
        <begin position="1"/>
        <end position="167"/>
    </location>
</feature>
<feature type="region of interest" description="Disordered" evidence="1">
    <location>
        <begin position="398"/>
        <end position="419"/>
    </location>
</feature>
<organism evidence="3 4">
    <name type="scientific">Saxophila tyrrhenica</name>
    <dbReference type="NCBI Taxonomy" id="1690608"/>
    <lineage>
        <taxon>Eukaryota</taxon>
        <taxon>Fungi</taxon>
        <taxon>Dikarya</taxon>
        <taxon>Ascomycota</taxon>
        <taxon>Pezizomycotina</taxon>
        <taxon>Dothideomycetes</taxon>
        <taxon>Dothideomycetidae</taxon>
        <taxon>Mycosphaerellales</taxon>
        <taxon>Extremaceae</taxon>
        <taxon>Saxophila</taxon>
    </lineage>
</organism>
<dbReference type="EMBL" id="JAVRRT010000010">
    <property type="protein sequence ID" value="KAK5168000.1"/>
    <property type="molecule type" value="Genomic_DNA"/>
</dbReference>
<reference evidence="3 4" key="1">
    <citation type="submission" date="2023-08" db="EMBL/GenBank/DDBJ databases">
        <title>Black Yeasts Isolated from many extreme environments.</title>
        <authorList>
            <person name="Coleine C."/>
            <person name="Stajich J.E."/>
            <person name="Selbmann L."/>
        </authorList>
    </citation>
    <scope>NUCLEOTIDE SEQUENCE [LARGE SCALE GENOMIC DNA]</scope>
    <source>
        <strain evidence="3 4">CCFEE 5935</strain>
    </source>
</reference>
<feature type="domain" description="DUF7905" evidence="2">
    <location>
        <begin position="424"/>
        <end position="740"/>
    </location>
</feature>
<proteinExistence type="predicted"/>
<name>A0AAV9P8M7_9PEZI</name>
<sequence>MEGYSEHSASQGPSSPGGWQVIPNRTQRGQHRGRASQRNQLPPQQQQHQRGGYQQQSHQHGQVQRGRGRGRGTDNGRGRGGRGRGAQQTPFQQHLAEPAVTADCIENERPGHVTPPVFDAPQEQQQHQGLSPQKWQAQQGPSEDRRRRPPPRLHVAEDSKALQSWRNNEPYAQSVRIPEELVLQKQSNGAEPFYIAISREENSFIFTQHDKGTGGSMSFGIWGEEEATSATRRKILALVEGWQGPQKSRRAAMFGRNVSLTPARRVRAENKWAQEVTRQRFRQRPAQHALFGAIGTFHWPVQLYRPEEVLGTSFEALDPIRMDYECYIIFDSERSAFLVHGKAMGVQQALVRIRKTCYQIAARQLSPARLYLLHWADVSKLPSHVVLTPYKSAAVPSGGTEGRPAAMNSPFATGTKDAYDEPQEATRISENRIRAVMLRSFPKLHYYRGQIQVRIRLGRFLATLFKKPKDDAYTFEDYRHMITESQFTGEVTQEVGDKDIERYALETLQSARHFLDPSVVTVSELTEVRPLYSVAFTFADEAGDLRLEICWEEAKDTSYKSTEYDVVYKKWTRLDRDTGTTASIVDIALKDLTSGLAWQFDIKAAQVMEESRLSAKLKAFAESIRINPSEASKMNLDKLLVTHKPPHGVQLKSIQQKLVYRYNIKWSDFTLELAQFQDRKFSHQSSSALSSNMPTTIYDPRWSLSLYRGDWDKMLASNENLPIGERTEWEDDIDNWLPEDMTPTSDPDHKGAGFDQLMEKLKTLQNVMKDSKDTEVGGGMTVG</sequence>
<feature type="compositionally biased region" description="Low complexity" evidence="1">
    <location>
        <begin position="44"/>
        <end position="65"/>
    </location>
</feature>
<protein>
    <recommendedName>
        <fullName evidence="2">DUF7905 domain-containing protein</fullName>
    </recommendedName>
</protein>
<dbReference type="Pfam" id="PF25482">
    <property type="entry name" value="DUF7905"/>
    <property type="match status" value="1"/>
</dbReference>
<dbReference type="GeneID" id="89927907"/>